<gene>
    <name evidence="1" type="ordered locus">DP1065</name>
</gene>
<dbReference type="HOGENOM" id="CLU_2449817_0_0_7"/>
<proteinExistence type="predicted"/>
<organism evidence="1 2">
    <name type="scientific">Desulfotalea psychrophila (strain LSv54 / DSM 12343)</name>
    <dbReference type="NCBI Taxonomy" id="177439"/>
    <lineage>
        <taxon>Bacteria</taxon>
        <taxon>Pseudomonadati</taxon>
        <taxon>Thermodesulfobacteriota</taxon>
        <taxon>Desulfobulbia</taxon>
        <taxon>Desulfobulbales</taxon>
        <taxon>Desulfocapsaceae</taxon>
        <taxon>Desulfotalea</taxon>
    </lineage>
</organism>
<keyword evidence="2" id="KW-1185">Reference proteome</keyword>
<evidence type="ECO:0000313" key="1">
    <source>
        <dbReference type="EMBL" id="CAG35794.1"/>
    </source>
</evidence>
<evidence type="ECO:0000313" key="2">
    <source>
        <dbReference type="Proteomes" id="UP000000602"/>
    </source>
</evidence>
<sequence length="89" mass="10225">MERELSLCSHSRMKRFFIYGVQVLGQLTLKTTRSSQTHLHSGESSRIFSLRHSLTKGQPSVDRRLLGTFLDRSLPLVATFSTHVDIFYL</sequence>
<dbReference type="KEGG" id="dps:DP1065"/>
<protein>
    <submittedName>
        <fullName evidence="1">Uncharacterized protein</fullName>
    </submittedName>
</protein>
<name>Q6APD0_DESPS</name>
<dbReference type="AlphaFoldDB" id="Q6APD0"/>
<accession>Q6APD0</accession>
<dbReference type="Proteomes" id="UP000000602">
    <property type="component" value="Chromosome"/>
</dbReference>
<dbReference type="EMBL" id="CR522870">
    <property type="protein sequence ID" value="CAG35794.1"/>
    <property type="molecule type" value="Genomic_DNA"/>
</dbReference>
<reference evidence="2" key="1">
    <citation type="journal article" date="2004" name="Environ. Microbiol.">
        <title>The genome of Desulfotalea psychrophila, a sulfate-reducing bacterium from permanently cold Arctic sediments.</title>
        <authorList>
            <person name="Rabus R."/>
            <person name="Ruepp A."/>
            <person name="Frickey T."/>
            <person name="Rattei T."/>
            <person name="Fartmann B."/>
            <person name="Stark M."/>
            <person name="Bauer M."/>
            <person name="Zibat A."/>
            <person name="Lombardot T."/>
            <person name="Becker I."/>
            <person name="Amann J."/>
            <person name="Gellner K."/>
            <person name="Teeling H."/>
            <person name="Leuschner W.D."/>
            <person name="Gloeckner F.-O."/>
            <person name="Lupas A.N."/>
            <person name="Amann R."/>
            <person name="Klenk H.-P."/>
        </authorList>
    </citation>
    <scope>NUCLEOTIDE SEQUENCE [LARGE SCALE GENOMIC DNA]</scope>
    <source>
        <strain evidence="2">DSM 12343 / LSv54</strain>
    </source>
</reference>